<organism evidence="5 6">
    <name type="scientific">Saccharopolyspora taberi</name>
    <dbReference type="NCBI Taxonomy" id="60895"/>
    <lineage>
        <taxon>Bacteria</taxon>
        <taxon>Bacillati</taxon>
        <taxon>Actinomycetota</taxon>
        <taxon>Actinomycetes</taxon>
        <taxon>Pseudonocardiales</taxon>
        <taxon>Pseudonocardiaceae</taxon>
        <taxon>Saccharopolyspora</taxon>
    </lineage>
</organism>
<evidence type="ECO:0000313" key="5">
    <source>
        <dbReference type="EMBL" id="GAA2776549.1"/>
    </source>
</evidence>
<dbReference type="InterPro" id="IPR045004">
    <property type="entry name" value="ECH_dom"/>
</dbReference>
<dbReference type="Gene3D" id="3.90.226.10">
    <property type="entry name" value="2-enoyl-CoA Hydratase, Chain A, domain 1"/>
    <property type="match status" value="1"/>
</dbReference>
<gene>
    <name evidence="5" type="ORF">GCM10010470_06460</name>
</gene>
<comment type="catalytic activity">
    <reaction evidence="1">
        <text>3-hydroxy-2-methylpropanoyl-CoA + H2O = 3-hydroxy-2-methylpropanoate + CoA + H(+)</text>
        <dbReference type="Rhea" id="RHEA:20888"/>
        <dbReference type="ChEBI" id="CHEBI:11805"/>
        <dbReference type="ChEBI" id="CHEBI:15377"/>
        <dbReference type="ChEBI" id="CHEBI:15378"/>
        <dbReference type="ChEBI" id="CHEBI:57287"/>
        <dbReference type="ChEBI" id="CHEBI:57340"/>
        <dbReference type="EC" id="3.1.2.4"/>
    </reaction>
</comment>
<dbReference type="NCBIfam" id="NF004127">
    <property type="entry name" value="PRK05617.1"/>
    <property type="match status" value="1"/>
</dbReference>
<comment type="caution">
    <text evidence="5">The sequence shown here is derived from an EMBL/GenBank/DDBJ whole genome shotgun (WGS) entry which is preliminary data.</text>
</comment>
<dbReference type="InterPro" id="IPR032259">
    <property type="entry name" value="HIBYL-CoA-H"/>
</dbReference>
<evidence type="ECO:0000256" key="1">
    <source>
        <dbReference type="ARBA" id="ARBA00001709"/>
    </source>
</evidence>
<keyword evidence="6" id="KW-1185">Reference proteome</keyword>
<accession>A0ABN3V333</accession>
<dbReference type="PANTHER" id="PTHR43176:SF3">
    <property type="entry name" value="3-HYDROXYISOBUTYRYL-COA HYDROLASE, MITOCHONDRIAL"/>
    <property type="match status" value="1"/>
</dbReference>
<sequence>MTATPEILIGEQGALGRITLNRPKALNALTLGMVREMAAALERWRSADHIAVVLVDGAGERGLCAGGDIRALYDAAKAGDEEFPATFWSEEYRLNAALSHYPKPVVGLMDGITMGGGVGVSAHGSHRVVTERSKVGMPETGIGFVPDVGGTYLLSRAPGELGTHMALTGAPVSGADAIEAGFADHHIDSSRIGELVEGLATGAVDETIGRLAEQPPASALAANREWIDAAYSADTVEEVLQRLRERPEEAAHEAAELIGTKSPTSLKVTLRALRGGYDSLEQALDQEFRVAMGCILIGDLVEGVRATLVDKDRDPKWSPARLDEVDSAWVEKFFESPGVGELGLAGRA</sequence>
<dbReference type="EC" id="3.1.2.4" evidence="2"/>
<dbReference type="InterPro" id="IPR029045">
    <property type="entry name" value="ClpP/crotonase-like_dom_sf"/>
</dbReference>
<dbReference type="Proteomes" id="UP001500979">
    <property type="component" value="Unassembled WGS sequence"/>
</dbReference>
<keyword evidence="3" id="KW-0378">Hydrolase</keyword>
<dbReference type="RefSeq" id="WP_344677823.1">
    <property type="nucleotide sequence ID" value="NZ_BAAAUX010000003.1"/>
</dbReference>
<evidence type="ECO:0000256" key="2">
    <source>
        <dbReference type="ARBA" id="ARBA00011915"/>
    </source>
</evidence>
<evidence type="ECO:0000259" key="4">
    <source>
        <dbReference type="Pfam" id="PF16113"/>
    </source>
</evidence>
<reference evidence="5 6" key="1">
    <citation type="journal article" date="2019" name="Int. J. Syst. Evol. Microbiol.">
        <title>The Global Catalogue of Microorganisms (GCM) 10K type strain sequencing project: providing services to taxonomists for standard genome sequencing and annotation.</title>
        <authorList>
            <consortium name="The Broad Institute Genomics Platform"/>
            <consortium name="The Broad Institute Genome Sequencing Center for Infectious Disease"/>
            <person name="Wu L."/>
            <person name="Ma J."/>
        </authorList>
    </citation>
    <scope>NUCLEOTIDE SEQUENCE [LARGE SCALE GENOMIC DNA]</scope>
    <source>
        <strain evidence="5 6">JCM 9383</strain>
    </source>
</reference>
<dbReference type="CDD" id="cd06558">
    <property type="entry name" value="crotonase-like"/>
    <property type="match status" value="1"/>
</dbReference>
<dbReference type="PANTHER" id="PTHR43176">
    <property type="entry name" value="3-HYDROXYISOBUTYRYL-COA HYDROLASE-RELATED"/>
    <property type="match status" value="1"/>
</dbReference>
<name>A0ABN3V333_9PSEU</name>
<dbReference type="Pfam" id="PF16113">
    <property type="entry name" value="ECH_2"/>
    <property type="match status" value="1"/>
</dbReference>
<dbReference type="EMBL" id="BAAAUX010000003">
    <property type="protein sequence ID" value="GAA2776549.1"/>
    <property type="molecule type" value="Genomic_DNA"/>
</dbReference>
<evidence type="ECO:0000256" key="3">
    <source>
        <dbReference type="ARBA" id="ARBA00022801"/>
    </source>
</evidence>
<protein>
    <recommendedName>
        <fullName evidence="2">3-hydroxyisobutyryl-CoA hydrolase</fullName>
        <ecNumber evidence="2">3.1.2.4</ecNumber>
    </recommendedName>
</protein>
<feature type="domain" description="Enoyl-CoA hydratase/isomerase" evidence="4">
    <location>
        <begin position="16"/>
        <end position="334"/>
    </location>
</feature>
<evidence type="ECO:0000313" key="6">
    <source>
        <dbReference type="Proteomes" id="UP001500979"/>
    </source>
</evidence>
<proteinExistence type="predicted"/>
<dbReference type="SUPFAM" id="SSF52096">
    <property type="entry name" value="ClpP/crotonase"/>
    <property type="match status" value="1"/>
</dbReference>